<evidence type="ECO:0000256" key="1">
    <source>
        <dbReference type="ARBA" id="ARBA00023122"/>
    </source>
</evidence>
<dbReference type="InterPro" id="IPR051257">
    <property type="entry name" value="Diverse_CBS-Domain"/>
</dbReference>
<dbReference type="SUPFAM" id="SSF54631">
    <property type="entry name" value="CBS-domain pair"/>
    <property type="match status" value="1"/>
</dbReference>
<keyword evidence="5" id="KW-1185">Reference proteome</keyword>
<dbReference type="InterPro" id="IPR046342">
    <property type="entry name" value="CBS_dom_sf"/>
</dbReference>
<dbReference type="InterPro" id="IPR018821">
    <property type="entry name" value="DUF294_put_nucleoTrafse_sb-bd"/>
</dbReference>
<dbReference type="PROSITE" id="PS51371">
    <property type="entry name" value="CBS"/>
    <property type="match status" value="2"/>
</dbReference>
<accession>K2KJ54</accession>
<reference evidence="4 5" key="1">
    <citation type="journal article" date="2012" name="J. Bacteriol.">
        <title>Genome Sequence of Oceanibaculum indicum Type Strain P24.</title>
        <authorList>
            <person name="Lai Q."/>
            <person name="Shao Z."/>
        </authorList>
    </citation>
    <scope>NUCLEOTIDE SEQUENCE [LARGE SCALE GENOMIC DNA]</scope>
    <source>
        <strain evidence="4 5">P24</strain>
    </source>
</reference>
<organism evidence="4 5">
    <name type="scientific">Oceanibaculum indicum P24</name>
    <dbReference type="NCBI Taxonomy" id="1207063"/>
    <lineage>
        <taxon>Bacteria</taxon>
        <taxon>Pseudomonadati</taxon>
        <taxon>Pseudomonadota</taxon>
        <taxon>Alphaproteobacteria</taxon>
        <taxon>Rhodospirillales</taxon>
        <taxon>Oceanibaculaceae</taxon>
        <taxon>Oceanibaculum</taxon>
    </lineage>
</organism>
<dbReference type="Gene3D" id="3.10.580.10">
    <property type="entry name" value="CBS-domain"/>
    <property type="match status" value="1"/>
</dbReference>
<dbReference type="Pfam" id="PF00571">
    <property type="entry name" value="CBS"/>
    <property type="match status" value="2"/>
</dbReference>
<evidence type="ECO:0000259" key="3">
    <source>
        <dbReference type="PROSITE" id="PS51371"/>
    </source>
</evidence>
<proteinExistence type="predicted"/>
<dbReference type="InterPro" id="IPR000644">
    <property type="entry name" value="CBS_dom"/>
</dbReference>
<dbReference type="PATRIC" id="fig|1207063.3.peg.1229"/>
<dbReference type="EMBL" id="AMRL01000005">
    <property type="protein sequence ID" value="EKE77325.1"/>
    <property type="molecule type" value="Genomic_DNA"/>
</dbReference>
<dbReference type="PANTHER" id="PTHR43080">
    <property type="entry name" value="CBS DOMAIN-CONTAINING PROTEIN CBSX3, MITOCHONDRIAL"/>
    <property type="match status" value="1"/>
</dbReference>
<evidence type="ECO:0000313" key="5">
    <source>
        <dbReference type="Proteomes" id="UP000006746"/>
    </source>
</evidence>
<dbReference type="RefSeq" id="WP_008943826.1">
    <property type="nucleotide sequence ID" value="NZ_AMRL01000005.1"/>
</dbReference>
<comment type="caution">
    <text evidence="4">The sequence shown here is derived from an EMBL/GenBank/DDBJ whole genome shotgun (WGS) entry which is preliminary data.</text>
</comment>
<dbReference type="STRING" id="1207063.P24_06072"/>
<keyword evidence="1 2" id="KW-0129">CBS domain</keyword>
<feature type="domain" description="CBS" evidence="3">
    <location>
        <begin position="94"/>
        <end position="151"/>
    </location>
</feature>
<dbReference type="Pfam" id="PF10335">
    <property type="entry name" value="DUF294_C"/>
    <property type="match status" value="1"/>
</dbReference>
<sequence>MNAEALQRLDSFPYRHRVAEVMSSPVVTMPAAATVKQACDLMIEKGISSVLVTGDSGLAPTLAPPLGIVTERDALRLIAEEGEAALGAPLSRLMSSPVEGVPQDAFVYLALGRMDRLGVRHLAVFDTDGSVVGILSARQLLRQRAGSALAIGDRIGVARSAEEMLEIVRGLPALASSLLAEQVAPLDVAAVISGVMRDVTGRAAHLSAEAMAEAGWGPAPAPWCALILGSGGRGESLLAPDQDNGILHAGTPKDDAWYAELGRRMADMLNEAGIPYCKGGVMAKNPEWRHDETGWRRAIDIWAERPIGENLLNVDIFFDFQAVAGRGDLAELLRAYALDRARKTIGFLRNLSLNQREMRPPLGFFGGIQTIDGRVDLKIGGLLPVVSAARILALRGGVAATATAERLREAASLGLIAENDAADLAGAHRILVRLVLEQQIEDIAEGRQPGTRVELARLTKPQRHLLREVLRRIGQVPDMVQDALSA</sequence>
<dbReference type="Proteomes" id="UP000006746">
    <property type="component" value="Unassembled WGS sequence"/>
</dbReference>
<gene>
    <name evidence="4" type="ORF">P24_06072</name>
</gene>
<dbReference type="GO" id="GO:0008773">
    <property type="term" value="F:[protein-PII] uridylyltransferase activity"/>
    <property type="evidence" value="ECO:0007669"/>
    <property type="project" value="InterPro"/>
</dbReference>
<dbReference type="InterPro" id="IPR005105">
    <property type="entry name" value="GlnD_Uridyltrans_N"/>
</dbReference>
<evidence type="ECO:0000313" key="4">
    <source>
        <dbReference type="EMBL" id="EKE77325.1"/>
    </source>
</evidence>
<dbReference type="SMART" id="SM00116">
    <property type="entry name" value="CBS"/>
    <property type="match status" value="2"/>
</dbReference>
<name>K2KJ54_9PROT</name>
<dbReference type="Pfam" id="PF03445">
    <property type="entry name" value="DUF294"/>
    <property type="match status" value="1"/>
</dbReference>
<dbReference type="AlphaFoldDB" id="K2KJ54"/>
<dbReference type="CDD" id="cd05401">
    <property type="entry name" value="NT_GlnE_GlnD_like"/>
    <property type="match status" value="1"/>
</dbReference>
<feature type="domain" description="CBS" evidence="3">
    <location>
        <begin position="22"/>
        <end position="86"/>
    </location>
</feature>
<dbReference type="eggNOG" id="COG2905">
    <property type="taxonomic scope" value="Bacteria"/>
</dbReference>
<dbReference type="PANTHER" id="PTHR43080:SF2">
    <property type="entry name" value="CBS DOMAIN-CONTAINING PROTEIN"/>
    <property type="match status" value="1"/>
</dbReference>
<protein>
    <submittedName>
        <fullName evidence="4">Putative signal transduction protein</fullName>
    </submittedName>
</protein>
<evidence type="ECO:0000256" key="2">
    <source>
        <dbReference type="PROSITE-ProRule" id="PRU00703"/>
    </source>
</evidence>